<name>X1EY74_9ZZZZ</name>
<sequence>MSKEIEKIKYTLYMHGHHGVNDMSDEHVIEVFNEELTDAPYWFCEDCHQFHSKGQLHCNLPCVRDDIEKDTTEEEYEQVYSEYDPRDYSQDDDHLQFPHTRFANWMNTSQRYYNLKILRHVDSKLEEAARLWKCRNGKVNINDMSKSMTRFEQALRKFEIKRFNGWRQTGASKSLEELLNWALQTAPQ</sequence>
<proteinExistence type="predicted"/>
<organism evidence="1">
    <name type="scientific">marine sediment metagenome</name>
    <dbReference type="NCBI Taxonomy" id="412755"/>
    <lineage>
        <taxon>unclassified sequences</taxon>
        <taxon>metagenomes</taxon>
        <taxon>ecological metagenomes</taxon>
    </lineage>
</organism>
<comment type="caution">
    <text evidence="1">The sequence shown here is derived from an EMBL/GenBank/DDBJ whole genome shotgun (WGS) entry which is preliminary data.</text>
</comment>
<protein>
    <submittedName>
        <fullName evidence="1">Uncharacterized protein</fullName>
    </submittedName>
</protein>
<evidence type="ECO:0000313" key="1">
    <source>
        <dbReference type="EMBL" id="GAH25280.1"/>
    </source>
</evidence>
<dbReference type="AlphaFoldDB" id="X1EY74"/>
<dbReference type="EMBL" id="BARU01000009">
    <property type="protein sequence ID" value="GAH25280.1"/>
    <property type="molecule type" value="Genomic_DNA"/>
</dbReference>
<gene>
    <name evidence="1" type="ORF">S03H2_00121</name>
</gene>
<reference evidence="1" key="1">
    <citation type="journal article" date="2014" name="Front. Microbiol.">
        <title>High frequency of phylogenetically diverse reductive dehalogenase-homologous genes in deep subseafloor sedimentary metagenomes.</title>
        <authorList>
            <person name="Kawai M."/>
            <person name="Futagami T."/>
            <person name="Toyoda A."/>
            <person name="Takaki Y."/>
            <person name="Nishi S."/>
            <person name="Hori S."/>
            <person name="Arai W."/>
            <person name="Tsubouchi T."/>
            <person name="Morono Y."/>
            <person name="Uchiyama I."/>
            <person name="Ito T."/>
            <person name="Fujiyama A."/>
            <person name="Inagaki F."/>
            <person name="Takami H."/>
        </authorList>
    </citation>
    <scope>NUCLEOTIDE SEQUENCE</scope>
    <source>
        <strain evidence="1">Expedition CK06-06</strain>
    </source>
</reference>
<accession>X1EY74</accession>